<evidence type="ECO:0000313" key="2">
    <source>
        <dbReference type="Proteomes" id="UP000076489"/>
    </source>
</evidence>
<proteinExistence type="predicted"/>
<evidence type="ECO:0000313" key="1">
    <source>
        <dbReference type="EMBL" id="KZN20433.1"/>
    </source>
</evidence>
<sequence length="141" mass="15276">MRCLARWAALSTAITVMGSLTGCDYLLGRLLGQDDEEKVIVTIAFAPGYRMSAGGADFPVYGLDICPMPEQGKVFVMKGPFGNADPGRYGCIVVTTGMSHVKVVRRKHDEQITELWQVEQDGVGVHLWTPAGDLATASKMQ</sequence>
<dbReference type="Proteomes" id="UP000076489">
    <property type="component" value="Unassembled WGS sequence"/>
</dbReference>
<reference evidence="1 2" key="2">
    <citation type="journal article" date="2018" name="Nature">
        <title>Mutant phenotypes for thousands of bacterial genes of unknown function.</title>
        <authorList>
            <person name="Price M.N."/>
            <person name="Wetmore K.M."/>
            <person name="Waters R.J."/>
            <person name="Callaghan M."/>
            <person name="Ray J."/>
            <person name="Liu H."/>
            <person name="Kuehl J.V."/>
            <person name="Melnyk R.A."/>
            <person name="Lamson J.S."/>
            <person name="Suh Y."/>
            <person name="Carlson H.K."/>
            <person name="Esquivel Z."/>
            <person name="Sadeeshkumar H."/>
            <person name="Chakraborty R."/>
            <person name="Zane G.M."/>
            <person name="Rubin B.E."/>
            <person name="Wall J.D."/>
            <person name="Visel A."/>
            <person name="Bristow J."/>
            <person name="Blow M.J."/>
            <person name="Arkin A.P."/>
            <person name="Deutschbauer A.M."/>
        </authorList>
    </citation>
    <scope>NUCLEOTIDE SEQUENCE [LARGE SCALE GENOMIC DNA]</scope>
    <source>
        <strain evidence="1 2">FW300-N1B4</strain>
    </source>
</reference>
<dbReference type="PROSITE" id="PS51257">
    <property type="entry name" value="PROKAR_LIPOPROTEIN"/>
    <property type="match status" value="1"/>
</dbReference>
<comment type="caution">
    <text evidence="1">The sequence shown here is derived from an EMBL/GenBank/DDBJ whole genome shotgun (WGS) entry which is preliminary data.</text>
</comment>
<organism evidence="1 2">
    <name type="scientific">Pseudomonas fluorescens</name>
    <dbReference type="NCBI Taxonomy" id="294"/>
    <lineage>
        <taxon>Bacteria</taxon>
        <taxon>Pseudomonadati</taxon>
        <taxon>Pseudomonadota</taxon>
        <taxon>Gammaproteobacteria</taxon>
        <taxon>Pseudomonadales</taxon>
        <taxon>Pseudomonadaceae</taxon>
        <taxon>Pseudomonas</taxon>
    </lineage>
</organism>
<protein>
    <recommendedName>
        <fullName evidence="3">Lipoprotein</fullName>
    </recommendedName>
</protein>
<name>A0A166QKM8_PSEFL</name>
<dbReference type="EMBL" id="LUKJ01000002">
    <property type="protein sequence ID" value="KZN20433.1"/>
    <property type="molecule type" value="Genomic_DNA"/>
</dbReference>
<reference evidence="2" key="1">
    <citation type="submission" date="2016-03" db="EMBL/GenBank/DDBJ databases">
        <authorList>
            <person name="Ray J."/>
            <person name="Price M."/>
            <person name="Deutschbauer A."/>
        </authorList>
    </citation>
    <scope>NUCLEOTIDE SEQUENCE [LARGE SCALE GENOMIC DNA]</scope>
    <source>
        <strain evidence="2">FW300-N1B4</strain>
    </source>
</reference>
<gene>
    <name evidence="1" type="ORF">A1D17_02520</name>
</gene>
<evidence type="ECO:0008006" key="3">
    <source>
        <dbReference type="Google" id="ProtNLM"/>
    </source>
</evidence>
<dbReference type="AlphaFoldDB" id="A0A166QKM8"/>
<accession>A0A166QKM8</accession>